<gene>
    <name evidence="1" type="ORF">F4820DRAFT_328208</name>
</gene>
<keyword evidence="1" id="KW-0808">Transferase</keyword>
<proteinExistence type="predicted"/>
<dbReference type="EMBL" id="MU393483">
    <property type="protein sequence ID" value="KAI4864626.1"/>
    <property type="molecule type" value="Genomic_DNA"/>
</dbReference>
<comment type="caution">
    <text evidence="1">The sequence shown here is derived from an EMBL/GenBank/DDBJ whole genome shotgun (WGS) entry which is preliminary data.</text>
</comment>
<evidence type="ECO:0000313" key="2">
    <source>
        <dbReference type="Proteomes" id="UP001497700"/>
    </source>
</evidence>
<protein>
    <submittedName>
        <fullName evidence="1">S-adenosyl-L-methionine-dependent methyltransferase</fullName>
    </submittedName>
</protein>
<dbReference type="Proteomes" id="UP001497700">
    <property type="component" value="Unassembled WGS sequence"/>
</dbReference>
<reference evidence="1 2" key="1">
    <citation type="journal article" date="2022" name="New Phytol.">
        <title>Ecological generalism drives hyperdiversity of secondary metabolite gene clusters in xylarialean endophytes.</title>
        <authorList>
            <person name="Franco M.E.E."/>
            <person name="Wisecaver J.H."/>
            <person name="Arnold A.E."/>
            <person name="Ju Y.M."/>
            <person name="Slot J.C."/>
            <person name="Ahrendt S."/>
            <person name="Moore L.P."/>
            <person name="Eastman K.E."/>
            <person name="Scott K."/>
            <person name="Konkel Z."/>
            <person name="Mondo S.J."/>
            <person name="Kuo A."/>
            <person name="Hayes R.D."/>
            <person name="Haridas S."/>
            <person name="Andreopoulos B."/>
            <person name="Riley R."/>
            <person name="LaButti K."/>
            <person name="Pangilinan J."/>
            <person name="Lipzen A."/>
            <person name="Amirebrahimi M."/>
            <person name="Yan J."/>
            <person name="Adam C."/>
            <person name="Keymanesh K."/>
            <person name="Ng V."/>
            <person name="Louie K."/>
            <person name="Northen T."/>
            <person name="Drula E."/>
            <person name="Henrissat B."/>
            <person name="Hsieh H.M."/>
            <person name="Youens-Clark K."/>
            <person name="Lutzoni F."/>
            <person name="Miadlikowska J."/>
            <person name="Eastwood D.C."/>
            <person name="Hamelin R.C."/>
            <person name="Grigoriev I.V."/>
            <person name="U'Ren J.M."/>
        </authorList>
    </citation>
    <scope>NUCLEOTIDE SEQUENCE [LARGE SCALE GENOMIC DNA]</scope>
    <source>
        <strain evidence="1 2">CBS 119005</strain>
    </source>
</reference>
<evidence type="ECO:0000313" key="1">
    <source>
        <dbReference type="EMBL" id="KAI4864626.1"/>
    </source>
</evidence>
<organism evidence="1 2">
    <name type="scientific">Hypoxylon rubiginosum</name>
    <dbReference type="NCBI Taxonomy" id="110542"/>
    <lineage>
        <taxon>Eukaryota</taxon>
        <taxon>Fungi</taxon>
        <taxon>Dikarya</taxon>
        <taxon>Ascomycota</taxon>
        <taxon>Pezizomycotina</taxon>
        <taxon>Sordariomycetes</taxon>
        <taxon>Xylariomycetidae</taxon>
        <taxon>Xylariales</taxon>
        <taxon>Hypoxylaceae</taxon>
        <taxon>Hypoxylon</taxon>
    </lineage>
</organism>
<keyword evidence="2" id="KW-1185">Reference proteome</keyword>
<sequence length="377" mass="41831">MPRLPPSLLRRAHSISPHLAALLPVCRDLASARHELRWIREHVADLLLPSRPRPRTANDSPREHARNALLTRLCRRRGAGAPLQYVLGSQPFGDLDIQCRPGVLIPRPETEAWASHLADVIVRSDAGVGAEGDGLRVLDLCLGTGCVALLLHSLLQRRFSRLSVCGFDVDGGAVALARRNRAHNERRGLLSPRSPDDDSVVFLEADIFAPGWLEELVRHSGGRERGKGPVVDVLVSNPPYVSARGFNQDTARSVRNYEPKRALVPLYSPHWPELGSADADDRPEDVFYVRLLEIFEVVQPRFAVFEVGDLAQAYRVVQMAFRRFGGVSGSDVKAEIWRDWPDMRPQEDEAESMGINGIQVPIEGSGNGRAVFIRRNA</sequence>
<name>A0ACB9YZX7_9PEZI</name>
<accession>A0ACB9YZX7</accession>
<keyword evidence="1" id="KW-0489">Methyltransferase</keyword>